<dbReference type="AlphaFoldDB" id="A0A9W8V1F7"/>
<evidence type="ECO:0000256" key="2">
    <source>
        <dbReference type="ARBA" id="ARBA00022833"/>
    </source>
</evidence>
<dbReference type="SMART" id="SM00906">
    <property type="entry name" value="Fungal_trans"/>
    <property type="match status" value="1"/>
</dbReference>
<evidence type="ECO:0000256" key="1">
    <source>
        <dbReference type="ARBA" id="ARBA00022723"/>
    </source>
</evidence>
<keyword evidence="5" id="KW-0804">Transcription</keyword>
<comment type="caution">
    <text evidence="8">The sequence shown here is derived from an EMBL/GenBank/DDBJ whole genome shotgun (WGS) entry which is preliminary data.</text>
</comment>
<evidence type="ECO:0000259" key="7">
    <source>
        <dbReference type="SMART" id="SM00906"/>
    </source>
</evidence>
<gene>
    <name evidence="8" type="ORF">NW755_007197</name>
</gene>
<dbReference type="Pfam" id="PF04082">
    <property type="entry name" value="Fungal_trans"/>
    <property type="match status" value="1"/>
</dbReference>
<protein>
    <recommendedName>
        <fullName evidence="7">Xylanolytic transcriptional activator regulatory domain-containing protein</fullName>
    </recommendedName>
</protein>
<sequence>MSKQLTTNRMLTWVYGDYGSFIPQRSVADRLIGRYLNTFEKIYRVVHVPSFRRCYDLYWSGTNHRPIAFILQMQLCMALGALSYDDDYSLRPQALQWIREATFWLEFGEQARTTISTLQSMCLLGLARSMNSLHGDRAWVFAGALIRSAMSIGMHRDPTKLPGILKGEVEMRRRIWATILELTLDSCLDAGGLPLIATSDFDCAAPMNVNDEDFDPAGDHSPVPRRPDQLTDMSLQIARNHSFETRLAIVNFSNGLGTLSSYERALSLGSDYTAARRTAADHLRAVRPGISKFEQQYYEMLMSRYIFALHMPYVPAALQDPKYLYSRSICADTAVKLLHSGLPFQFATSTPLEAVRTMSGCAAQCDEYIRLALCASGPVRSTLFQAIMAVSGDLLAMVDTASSWVLFHDRSSLRTVELLSLLQMSVEWARGRILCGQANVKDYVFLTATFASVEARMAGDSEWEKMRAKGLDACIEAKKILEGFCGARAPSSGESACWQGGLGADDFWASYLDGLDTEFLVPLT</sequence>
<dbReference type="GO" id="GO:0005634">
    <property type="term" value="C:nucleus"/>
    <property type="evidence" value="ECO:0007669"/>
    <property type="project" value="TreeGrafter"/>
</dbReference>
<feature type="domain" description="Xylanolytic transcriptional activator regulatory" evidence="7">
    <location>
        <begin position="138"/>
        <end position="212"/>
    </location>
</feature>
<dbReference type="PANTHER" id="PTHR31944:SF131">
    <property type="entry name" value="HEME-RESPONSIVE ZINC FINGER TRANSCRIPTION FACTOR HAP1"/>
    <property type="match status" value="1"/>
</dbReference>
<evidence type="ECO:0000256" key="5">
    <source>
        <dbReference type="ARBA" id="ARBA00023163"/>
    </source>
</evidence>
<dbReference type="GO" id="GO:0001228">
    <property type="term" value="F:DNA-binding transcription activator activity, RNA polymerase II-specific"/>
    <property type="evidence" value="ECO:0007669"/>
    <property type="project" value="TreeGrafter"/>
</dbReference>
<organism evidence="8 9">
    <name type="scientific">Fusarium falciforme</name>
    <dbReference type="NCBI Taxonomy" id="195108"/>
    <lineage>
        <taxon>Eukaryota</taxon>
        <taxon>Fungi</taxon>
        <taxon>Dikarya</taxon>
        <taxon>Ascomycota</taxon>
        <taxon>Pezizomycotina</taxon>
        <taxon>Sordariomycetes</taxon>
        <taxon>Hypocreomycetidae</taxon>
        <taxon>Hypocreales</taxon>
        <taxon>Nectriaceae</taxon>
        <taxon>Fusarium</taxon>
        <taxon>Fusarium solani species complex</taxon>
    </lineage>
</organism>
<keyword evidence="1" id="KW-0479">Metal-binding</keyword>
<evidence type="ECO:0000256" key="4">
    <source>
        <dbReference type="ARBA" id="ARBA00023125"/>
    </source>
</evidence>
<keyword evidence="4" id="KW-0238">DNA-binding</keyword>
<dbReference type="GO" id="GO:0006351">
    <property type="term" value="P:DNA-templated transcription"/>
    <property type="evidence" value="ECO:0007669"/>
    <property type="project" value="InterPro"/>
</dbReference>
<dbReference type="CDD" id="cd12148">
    <property type="entry name" value="fungal_TF_MHR"/>
    <property type="match status" value="1"/>
</dbReference>
<dbReference type="PANTHER" id="PTHR31944">
    <property type="entry name" value="HEME-RESPONSIVE ZINC FINGER TRANSCRIPTION FACTOR HAP1"/>
    <property type="match status" value="1"/>
</dbReference>
<evidence type="ECO:0000256" key="6">
    <source>
        <dbReference type="ARBA" id="ARBA00023242"/>
    </source>
</evidence>
<evidence type="ECO:0000313" key="8">
    <source>
        <dbReference type="EMBL" id="KAJ4187103.1"/>
    </source>
</evidence>
<keyword evidence="6" id="KW-0539">Nucleus</keyword>
<dbReference type="Proteomes" id="UP001152087">
    <property type="component" value="Unassembled WGS sequence"/>
</dbReference>
<proteinExistence type="predicted"/>
<name>A0A9W8V1F7_9HYPO</name>
<keyword evidence="3" id="KW-0805">Transcription regulation</keyword>
<dbReference type="GO" id="GO:0000978">
    <property type="term" value="F:RNA polymerase II cis-regulatory region sequence-specific DNA binding"/>
    <property type="evidence" value="ECO:0007669"/>
    <property type="project" value="TreeGrafter"/>
</dbReference>
<evidence type="ECO:0000313" key="9">
    <source>
        <dbReference type="Proteomes" id="UP001152087"/>
    </source>
</evidence>
<dbReference type="EMBL" id="JAOQAV010000018">
    <property type="protein sequence ID" value="KAJ4187103.1"/>
    <property type="molecule type" value="Genomic_DNA"/>
</dbReference>
<keyword evidence="2" id="KW-0862">Zinc</keyword>
<accession>A0A9W8V1F7</accession>
<reference evidence="8" key="1">
    <citation type="submission" date="2022-09" db="EMBL/GenBank/DDBJ databases">
        <title>Fusarium specimens isolated from Avocado Roots.</title>
        <authorList>
            <person name="Stajich J."/>
            <person name="Roper C."/>
            <person name="Heimlech-Rivalta G."/>
        </authorList>
    </citation>
    <scope>NUCLEOTIDE SEQUENCE</scope>
    <source>
        <strain evidence="8">A02</strain>
    </source>
</reference>
<dbReference type="InterPro" id="IPR051430">
    <property type="entry name" value="Fungal_TF_Env_Response"/>
</dbReference>
<dbReference type="InterPro" id="IPR007219">
    <property type="entry name" value="XnlR_reg_dom"/>
</dbReference>
<dbReference type="GO" id="GO:0008270">
    <property type="term" value="F:zinc ion binding"/>
    <property type="evidence" value="ECO:0007669"/>
    <property type="project" value="InterPro"/>
</dbReference>
<evidence type="ECO:0000256" key="3">
    <source>
        <dbReference type="ARBA" id="ARBA00023015"/>
    </source>
</evidence>
<keyword evidence="9" id="KW-1185">Reference proteome</keyword>